<feature type="region of interest" description="Disordered" evidence="2">
    <location>
        <begin position="299"/>
        <end position="324"/>
    </location>
</feature>
<protein>
    <submittedName>
        <fullName evidence="4">Uncharacterized protein</fullName>
    </submittedName>
</protein>
<organism evidence="4 5">
    <name type="scientific">Rhizopus stolonifer</name>
    <name type="common">Rhizopus nigricans</name>
    <dbReference type="NCBI Taxonomy" id="4846"/>
    <lineage>
        <taxon>Eukaryota</taxon>
        <taxon>Fungi</taxon>
        <taxon>Fungi incertae sedis</taxon>
        <taxon>Mucoromycota</taxon>
        <taxon>Mucoromycotina</taxon>
        <taxon>Mucoromycetes</taxon>
        <taxon>Mucorales</taxon>
        <taxon>Mucorineae</taxon>
        <taxon>Rhizopodaceae</taxon>
        <taxon>Rhizopus</taxon>
    </lineage>
</organism>
<dbReference type="PANTHER" id="PTHR42032:SF1">
    <property type="entry name" value="YALI0E30679P"/>
    <property type="match status" value="1"/>
</dbReference>
<dbReference type="STRING" id="4846.A0A367IRD8"/>
<keyword evidence="3" id="KW-0812">Transmembrane</keyword>
<evidence type="ECO:0000313" key="4">
    <source>
        <dbReference type="EMBL" id="RCH80206.1"/>
    </source>
</evidence>
<dbReference type="OrthoDB" id="10263751at2759"/>
<proteinExistence type="predicted"/>
<feature type="non-terminal residue" evidence="4">
    <location>
        <position position="1"/>
    </location>
</feature>
<sequence>KTPQQDNEFSTAISWPIILAIIPTLGAFVAGSAEVWSDLIMILLILYYVYKWITVPWFYYESARTRRIIHQHHMDEKKGKRRERVEEELRKHEFMGLAWVALSPAIAGYTLQYSRYFLSNYEKYMSTFNVTVFVLAASLKPLLHIVVLLRERTLYLQSEMKIDESEVDILTKKMEMIQDELDNLRKAFATKKDLGQMAQGITPSIHQLTKAMKRFEKKESALRSWSEDKFIEIDQKVNDFDQFICYSIEQEQRKSAQHFFVSLMLLPANIMLWAANRMTALLPIPRALLNLTNSSQRPSYRKESSEVSYSGEESVPFMGHTSPN</sequence>
<dbReference type="EMBL" id="PJQM01006125">
    <property type="protein sequence ID" value="RCH80206.1"/>
    <property type="molecule type" value="Genomic_DNA"/>
</dbReference>
<evidence type="ECO:0000256" key="2">
    <source>
        <dbReference type="SAM" id="MobiDB-lite"/>
    </source>
</evidence>
<gene>
    <name evidence="4" type="ORF">CU098_001856</name>
</gene>
<dbReference type="AlphaFoldDB" id="A0A367IRD8"/>
<dbReference type="Proteomes" id="UP000253551">
    <property type="component" value="Unassembled WGS sequence"/>
</dbReference>
<feature type="transmembrane region" description="Helical" evidence="3">
    <location>
        <begin position="12"/>
        <end position="33"/>
    </location>
</feature>
<name>A0A367IRD8_RHIST</name>
<reference evidence="4 5" key="1">
    <citation type="journal article" date="2018" name="G3 (Bethesda)">
        <title>Phylogenetic and Phylogenomic Definition of Rhizopus Species.</title>
        <authorList>
            <person name="Gryganskyi A.P."/>
            <person name="Golan J."/>
            <person name="Dolatabadi S."/>
            <person name="Mondo S."/>
            <person name="Robb S."/>
            <person name="Idnurm A."/>
            <person name="Muszewska A."/>
            <person name="Steczkiewicz K."/>
            <person name="Masonjones S."/>
            <person name="Liao H.L."/>
            <person name="Gajdeczka M.T."/>
            <person name="Anike F."/>
            <person name="Vuek A."/>
            <person name="Anishchenko I.M."/>
            <person name="Voigt K."/>
            <person name="de Hoog G.S."/>
            <person name="Smith M.E."/>
            <person name="Heitman J."/>
            <person name="Vilgalys R."/>
            <person name="Stajich J.E."/>
        </authorList>
    </citation>
    <scope>NUCLEOTIDE SEQUENCE [LARGE SCALE GENOMIC DNA]</scope>
    <source>
        <strain evidence="4 5">LSU 92-RS-03</strain>
    </source>
</reference>
<evidence type="ECO:0000256" key="1">
    <source>
        <dbReference type="SAM" id="Coils"/>
    </source>
</evidence>
<keyword evidence="5" id="KW-1185">Reference proteome</keyword>
<keyword evidence="3" id="KW-1133">Transmembrane helix</keyword>
<feature type="transmembrane region" description="Helical" evidence="3">
    <location>
        <begin position="124"/>
        <end position="149"/>
    </location>
</feature>
<feature type="transmembrane region" description="Helical" evidence="3">
    <location>
        <begin position="94"/>
        <end position="112"/>
    </location>
</feature>
<feature type="coiled-coil region" evidence="1">
    <location>
        <begin position="167"/>
        <end position="194"/>
    </location>
</feature>
<feature type="transmembrane region" description="Helical" evidence="3">
    <location>
        <begin position="258"/>
        <end position="275"/>
    </location>
</feature>
<keyword evidence="1" id="KW-0175">Coiled coil</keyword>
<feature type="compositionally biased region" description="Low complexity" evidence="2">
    <location>
        <begin position="306"/>
        <end position="315"/>
    </location>
</feature>
<accession>A0A367IRD8</accession>
<dbReference type="PANTHER" id="PTHR42032">
    <property type="entry name" value="YALI0E30679P"/>
    <property type="match status" value="1"/>
</dbReference>
<comment type="caution">
    <text evidence="4">The sequence shown here is derived from an EMBL/GenBank/DDBJ whole genome shotgun (WGS) entry which is preliminary data.</text>
</comment>
<evidence type="ECO:0000313" key="5">
    <source>
        <dbReference type="Proteomes" id="UP000253551"/>
    </source>
</evidence>
<keyword evidence="3" id="KW-0472">Membrane</keyword>
<feature type="transmembrane region" description="Helical" evidence="3">
    <location>
        <begin position="39"/>
        <end position="60"/>
    </location>
</feature>
<evidence type="ECO:0000256" key="3">
    <source>
        <dbReference type="SAM" id="Phobius"/>
    </source>
</evidence>